<comment type="caution">
    <text evidence="1">The sequence shown here is derived from an EMBL/GenBank/DDBJ whole genome shotgun (WGS) entry which is preliminary data.</text>
</comment>
<evidence type="ECO:0000313" key="1">
    <source>
        <dbReference type="EMBL" id="OZG54363.1"/>
    </source>
</evidence>
<dbReference type="EMBL" id="MWWT01000005">
    <property type="protein sequence ID" value="OZG54363.1"/>
    <property type="molecule type" value="Genomic_DNA"/>
</dbReference>
<name>A0A261F5Q6_9BIFI</name>
<reference evidence="1 2" key="1">
    <citation type="journal article" date="2017" name="BMC Genomics">
        <title>Comparative genomic and phylogenomic analyses of the Bifidobacteriaceae family.</title>
        <authorList>
            <person name="Lugli G.A."/>
            <person name="Milani C."/>
            <person name="Turroni F."/>
            <person name="Duranti S."/>
            <person name="Mancabelli L."/>
            <person name="Mangifesta M."/>
            <person name="Ferrario C."/>
            <person name="Modesto M."/>
            <person name="Mattarelli P."/>
            <person name="Jiri K."/>
            <person name="van Sinderen D."/>
            <person name="Ventura M."/>
        </authorList>
    </citation>
    <scope>NUCLEOTIDE SEQUENCE [LARGE SCALE GENOMIC DNA]</scope>
    <source>
        <strain evidence="1 2">DSM 24762</strain>
    </source>
</reference>
<proteinExistence type="predicted"/>
<evidence type="ECO:0000313" key="2">
    <source>
        <dbReference type="Proteomes" id="UP000243657"/>
    </source>
</evidence>
<protein>
    <submittedName>
        <fullName evidence="1">Uncharacterized protein</fullName>
    </submittedName>
</protein>
<organism evidence="1 2">
    <name type="scientific">Alloscardovia macacae</name>
    <dbReference type="NCBI Taxonomy" id="1160091"/>
    <lineage>
        <taxon>Bacteria</taxon>
        <taxon>Bacillati</taxon>
        <taxon>Actinomycetota</taxon>
        <taxon>Actinomycetes</taxon>
        <taxon>Bifidobacteriales</taxon>
        <taxon>Bifidobacteriaceae</taxon>
        <taxon>Alloscardovia</taxon>
    </lineage>
</organism>
<dbReference type="Proteomes" id="UP000243657">
    <property type="component" value="Unassembled WGS sequence"/>
</dbReference>
<sequence>MTTTPLPSDELEVLFDADEDVLQYFDTEHPIIEEHAPLH</sequence>
<accession>A0A261F5Q6</accession>
<dbReference type="AlphaFoldDB" id="A0A261F5Q6"/>
<keyword evidence="2" id="KW-1185">Reference proteome</keyword>
<gene>
    <name evidence="1" type="ORF">ALMA_0824</name>
</gene>